<keyword evidence="2" id="KW-1185">Reference proteome</keyword>
<accession>A0ABT3CZP2</accession>
<reference evidence="1 2" key="1">
    <citation type="submission" date="2022-10" db="EMBL/GenBank/DDBJ databases">
        <title>Comparative genomics and taxonomic characterization of three novel marine species of genus Reichenbachiella exhibiting antioxidant and polysaccharide degradation activities.</title>
        <authorList>
            <person name="Muhammad N."/>
            <person name="Lee Y.-J."/>
            <person name="Ko J."/>
            <person name="Kim S.-G."/>
        </authorList>
    </citation>
    <scope>NUCLEOTIDE SEQUENCE [LARGE SCALE GENOMIC DNA]</scope>
    <source>
        <strain evidence="1 2">ABR2-5</strain>
    </source>
</reference>
<proteinExistence type="predicted"/>
<protein>
    <submittedName>
        <fullName evidence="1">Uncharacterized protein</fullName>
    </submittedName>
</protein>
<name>A0ABT3CZP2_9BACT</name>
<evidence type="ECO:0000313" key="2">
    <source>
        <dbReference type="Proteomes" id="UP001300692"/>
    </source>
</evidence>
<comment type="caution">
    <text evidence="1">The sequence shown here is derived from an EMBL/GenBank/DDBJ whole genome shotgun (WGS) entry which is preliminary data.</text>
</comment>
<sequence>MTLKNKSQLILLKKAAEKIEKKDIFPTRECRIKRFKKGVHVEKPKKLELIIEFLIQNGILNLNIKHIPWLINSIDDKRKDTYSVQELRKRSYNFIELLRIKTKIIPERTFFRTSDDVKDFKNVLMFCLFYNIISIKQSSQLSFGKLINELFAQNTSGLSSRNIRESITKMNSYREKKIKSGHIKSVDYNFTFNKEEVKWKMLKKLI</sequence>
<evidence type="ECO:0000313" key="1">
    <source>
        <dbReference type="EMBL" id="MCV9389163.1"/>
    </source>
</evidence>
<dbReference type="Proteomes" id="UP001300692">
    <property type="component" value="Unassembled WGS sequence"/>
</dbReference>
<organism evidence="1 2">
    <name type="scientific">Reichenbachiella ulvae</name>
    <dbReference type="NCBI Taxonomy" id="2980104"/>
    <lineage>
        <taxon>Bacteria</taxon>
        <taxon>Pseudomonadati</taxon>
        <taxon>Bacteroidota</taxon>
        <taxon>Cytophagia</taxon>
        <taxon>Cytophagales</taxon>
        <taxon>Reichenbachiellaceae</taxon>
        <taxon>Reichenbachiella</taxon>
    </lineage>
</organism>
<dbReference type="RefSeq" id="WP_264140085.1">
    <property type="nucleotide sequence ID" value="NZ_JAOYOD010000001.1"/>
</dbReference>
<gene>
    <name evidence="1" type="ORF">N7U62_21030</name>
</gene>
<dbReference type="EMBL" id="JAOYOD010000001">
    <property type="protein sequence ID" value="MCV9389163.1"/>
    <property type="molecule type" value="Genomic_DNA"/>
</dbReference>